<reference evidence="1" key="1">
    <citation type="submission" date="2018-12" db="EMBL/GenBank/DDBJ databases">
        <title>Draft genome sequence of Flaovobacterium columnare ARS1 isolated from channel catfish in Alabama.</title>
        <authorList>
            <person name="Cai W."/>
            <person name="Arias C."/>
        </authorList>
    </citation>
    <scope>NUCLEOTIDE SEQUENCE [LARGE SCALE GENOMIC DNA]</scope>
    <source>
        <strain evidence="1">ARS1</strain>
    </source>
</reference>
<keyword evidence="2" id="KW-1185">Reference proteome</keyword>
<dbReference type="EMBL" id="RQSM01000003">
    <property type="protein sequence ID" value="RVU89983.1"/>
    <property type="molecule type" value="Genomic_DNA"/>
</dbReference>
<gene>
    <name evidence="1" type="ORF">EH230_03175</name>
</gene>
<dbReference type="Proteomes" id="UP000288951">
    <property type="component" value="Unassembled WGS sequence"/>
</dbReference>
<dbReference type="AlphaFoldDB" id="A0A437U8P0"/>
<evidence type="ECO:0000313" key="1">
    <source>
        <dbReference type="EMBL" id="RVU89983.1"/>
    </source>
</evidence>
<protein>
    <submittedName>
        <fullName evidence="1">Uncharacterized protein</fullName>
    </submittedName>
</protein>
<sequence length="180" mass="21296">MFYKNFIQVIKNKIKYVFLIIKNEEIKLNDKKGAILIILFKWYNVLQKIVATKPIFISKIKMILFIKSSVNPEKNINFTKRTSSIQYNHSLSFTPYKNFCDLIKNQELDLNSEEIKSVFTASYQIPPKNYILPFNIEIIKKWKSRSILLTKLFTRLKSLNSQTVFSLQKDFNNQKVVILC</sequence>
<accession>A0A437U8P0</accession>
<proteinExistence type="predicted"/>
<comment type="caution">
    <text evidence="1">The sequence shown here is derived from an EMBL/GenBank/DDBJ whole genome shotgun (WGS) entry which is preliminary data.</text>
</comment>
<dbReference type="RefSeq" id="WP_127822988.1">
    <property type="nucleotide sequence ID" value="NZ_RQSM01000003.1"/>
</dbReference>
<name>A0A437U8P0_9FLAO</name>
<organism evidence="1 2">
    <name type="scientific">Flavobacterium columnare</name>
    <dbReference type="NCBI Taxonomy" id="996"/>
    <lineage>
        <taxon>Bacteria</taxon>
        <taxon>Pseudomonadati</taxon>
        <taxon>Bacteroidota</taxon>
        <taxon>Flavobacteriia</taxon>
        <taxon>Flavobacteriales</taxon>
        <taxon>Flavobacteriaceae</taxon>
        <taxon>Flavobacterium</taxon>
    </lineage>
</organism>
<evidence type="ECO:0000313" key="2">
    <source>
        <dbReference type="Proteomes" id="UP000288951"/>
    </source>
</evidence>